<evidence type="ECO:0000256" key="2">
    <source>
        <dbReference type="ARBA" id="ARBA00023015"/>
    </source>
</evidence>
<dbReference type="Pfam" id="PF03466">
    <property type="entry name" value="LysR_substrate"/>
    <property type="match status" value="1"/>
</dbReference>
<evidence type="ECO:0000259" key="5">
    <source>
        <dbReference type="PROSITE" id="PS50931"/>
    </source>
</evidence>
<evidence type="ECO:0000256" key="4">
    <source>
        <dbReference type="ARBA" id="ARBA00023163"/>
    </source>
</evidence>
<dbReference type="Pfam" id="PF00126">
    <property type="entry name" value="HTH_1"/>
    <property type="match status" value="1"/>
</dbReference>
<dbReference type="InterPro" id="IPR000847">
    <property type="entry name" value="LysR_HTH_N"/>
</dbReference>
<dbReference type="InterPro" id="IPR005119">
    <property type="entry name" value="LysR_subst-bd"/>
</dbReference>
<gene>
    <name evidence="6" type="ORF">KDW95_18170</name>
</gene>
<keyword evidence="7" id="KW-1185">Reference proteome</keyword>
<dbReference type="InterPro" id="IPR036388">
    <property type="entry name" value="WH-like_DNA-bd_sf"/>
</dbReference>
<evidence type="ECO:0000313" key="7">
    <source>
        <dbReference type="Proteomes" id="UP001058461"/>
    </source>
</evidence>
<accession>A0ABY5HFN7</accession>
<dbReference type="PANTHER" id="PTHR30126">
    <property type="entry name" value="HTH-TYPE TRANSCRIPTIONAL REGULATOR"/>
    <property type="match status" value="1"/>
</dbReference>
<evidence type="ECO:0000313" key="6">
    <source>
        <dbReference type="EMBL" id="UTW11175.1"/>
    </source>
</evidence>
<dbReference type="Proteomes" id="UP001058461">
    <property type="component" value="Chromosome"/>
</dbReference>
<dbReference type="InterPro" id="IPR036390">
    <property type="entry name" value="WH_DNA-bd_sf"/>
</dbReference>
<dbReference type="SUPFAM" id="SSF46785">
    <property type="entry name" value="Winged helix' DNA-binding domain"/>
    <property type="match status" value="1"/>
</dbReference>
<dbReference type="RefSeq" id="WP_255853213.1">
    <property type="nucleotide sequence ID" value="NZ_CP073347.1"/>
</dbReference>
<keyword evidence="4" id="KW-0804">Transcription</keyword>
<feature type="domain" description="HTH lysR-type" evidence="5">
    <location>
        <begin position="1"/>
        <end position="58"/>
    </location>
</feature>
<proteinExistence type="inferred from homology"/>
<sequence>MEIKWLKDIVALSENGSFSKAAEARFVTQPAFSRRIRSLENWLGVRLIDRNRYPTTLTPEGLEFVDEARRMIADTYATRDRLRLREEQHQTLQFFAQHSLAVSFFPSWIRNIESLVNDSLVRLEAGNLHDMIEAFHAGMGDFLLSFASPVTLDQLERDDIESMQVGTDRLIPVTAVDDAGQPRHNLSPDTAMKLLAYPDDSFLGELVKRECLSQLPAGMTYRPIFESALAEGLKALVLQGQGMAWLPASLIRHELEHGLLCSLEAPLPILDLKILLYRFKNTRTPEADRFWNYILELYNLGYS</sequence>
<evidence type="ECO:0000256" key="3">
    <source>
        <dbReference type="ARBA" id="ARBA00023125"/>
    </source>
</evidence>
<dbReference type="PROSITE" id="PS50931">
    <property type="entry name" value="HTH_LYSR"/>
    <property type="match status" value="1"/>
</dbReference>
<dbReference type="Gene3D" id="3.40.190.290">
    <property type="match status" value="1"/>
</dbReference>
<protein>
    <submittedName>
        <fullName evidence="6">LysR family transcriptional regulator</fullName>
    </submittedName>
</protein>
<dbReference type="PRINTS" id="PR00039">
    <property type="entry name" value="HTHLYSR"/>
</dbReference>
<dbReference type="PANTHER" id="PTHR30126:SF2">
    <property type="entry name" value="HTH-TYPE TRANSCRIPTIONAL REGULATOR YJIE"/>
    <property type="match status" value="1"/>
</dbReference>
<dbReference type="Gene3D" id="1.10.10.10">
    <property type="entry name" value="Winged helix-like DNA-binding domain superfamily/Winged helix DNA-binding domain"/>
    <property type="match status" value="1"/>
</dbReference>
<comment type="similarity">
    <text evidence="1">Belongs to the LysR transcriptional regulatory family.</text>
</comment>
<dbReference type="EMBL" id="CP073347">
    <property type="protein sequence ID" value="UTW11175.1"/>
    <property type="molecule type" value="Genomic_DNA"/>
</dbReference>
<evidence type="ECO:0000256" key="1">
    <source>
        <dbReference type="ARBA" id="ARBA00009437"/>
    </source>
</evidence>
<organism evidence="6 7">
    <name type="scientific">Marinobacterium rhizophilum</name>
    <dbReference type="NCBI Taxonomy" id="420402"/>
    <lineage>
        <taxon>Bacteria</taxon>
        <taxon>Pseudomonadati</taxon>
        <taxon>Pseudomonadota</taxon>
        <taxon>Gammaproteobacteria</taxon>
        <taxon>Oceanospirillales</taxon>
        <taxon>Oceanospirillaceae</taxon>
        <taxon>Marinobacterium</taxon>
    </lineage>
</organism>
<dbReference type="CDD" id="cd05466">
    <property type="entry name" value="PBP2_LTTR_substrate"/>
    <property type="match status" value="1"/>
</dbReference>
<dbReference type="SUPFAM" id="SSF53850">
    <property type="entry name" value="Periplasmic binding protein-like II"/>
    <property type="match status" value="1"/>
</dbReference>
<name>A0ABY5HFN7_9GAMM</name>
<keyword evidence="2" id="KW-0805">Transcription regulation</keyword>
<keyword evidence="3" id="KW-0238">DNA-binding</keyword>
<reference evidence="6" key="1">
    <citation type="submission" date="2021-04" db="EMBL/GenBank/DDBJ databases">
        <title>Oceanospirillales bacteria with DddD are important DMSP degraders in coastal seawater.</title>
        <authorList>
            <person name="Liu J."/>
        </authorList>
    </citation>
    <scope>NUCLEOTIDE SEQUENCE</scope>
    <source>
        <strain evidence="6">D13-1</strain>
    </source>
</reference>